<proteinExistence type="predicted"/>
<dbReference type="EMBL" id="WQLB01000026">
    <property type="protein sequence ID" value="MVN88339.1"/>
    <property type="molecule type" value="Genomic_DNA"/>
</dbReference>
<gene>
    <name evidence="1" type="ORF">GO986_16460</name>
</gene>
<name>A0A7C9MAL0_9DEIO</name>
<sequence length="77" mass="8770">MAAMTDEEQVQFARYLRQHIPKLAGQKYHALYTFTEYARQALGLKRLLHWRGLTKAQASAVLAACQAEYPHKVPGQV</sequence>
<reference evidence="1 2" key="1">
    <citation type="submission" date="2019-12" db="EMBL/GenBank/DDBJ databases">
        <title>Deinococcus sp. HMF7620 Genome sequencing and assembly.</title>
        <authorList>
            <person name="Kang H."/>
            <person name="Kim H."/>
            <person name="Joh K."/>
        </authorList>
    </citation>
    <scope>NUCLEOTIDE SEQUENCE [LARGE SCALE GENOMIC DNA]</scope>
    <source>
        <strain evidence="1 2">HMF7620</strain>
    </source>
</reference>
<dbReference type="RefSeq" id="WP_157460398.1">
    <property type="nucleotide sequence ID" value="NZ_WQLB01000026.1"/>
</dbReference>
<dbReference type="AlphaFoldDB" id="A0A7C9MAL0"/>
<protein>
    <submittedName>
        <fullName evidence="1">Uncharacterized protein</fullName>
    </submittedName>
</protein>
<dbReference type="Proteomes" id="UP000483286">
    <property type="component" value="Unassembled WGS sequence"/>
</dbReference>
<evidence type="ECO:0000313" key="1">
    <source>
        <dbReference type="EMBL" id="MVN88339.1"/>
    </source>
</evidence>
<comment type="caution">
    <text evidence="1">The sequence shown here is derived from an EMBL/GenBank/DDBJ whole genome shotgun (WGS) entry which is preliminary data.</text>
</comment>
<keyword evidence="2" id="KW-1185">Reference proteome</keyword>
<evidence type="ECO:0000313" key="2">
    <source>
        <dbReference type="Proteomes" id="UP000483286"/>
    </source>
</evidence>
<organism evidence="1 2">
    <name type="scientific">Deinococcus arboris</name>
    <dbReference type="NCBI Taxonomy" id="2682977"/>
    <lineage>
        <taxon>Bacteria</taxon>
        <taxon>Thermotogati</taxon>
        <taxon>Deinococcota</taxon>
        <taxon>Deinococci</taxon>
        <taxon>Deinococcales</taxon>
        <taxon>Deinococcaceae</taxon>
        <taxon>Deinococcus</taxon>
    </lineage>
</organism>
<accession>A0A7C9MAL0</accession>